<dbReference type="AlphaFoldDB" id="A0A6G7Y2S7"/>
<gene>
    <name evidence="2" type="ORF">G7070_00335</name>
</gene>
<dbReference type="Proteomes" id="UP000501058">
    <property type="component" value="Chromosome"/>
</dbReference>
<name>A0A6G7Y2S7_9ACTN</name>
<evidence type="ECO:0000313" key="2">
    <source>
        <dbReference type="EMBL" id="QIK71009.1"/>
    </source>
</evidence>
<dbReference type="KEGG" id="prv:G7070_00335"/>
<proteinExistence type="predicted"/>
<dbReference type="EMBL" id="CP049865">
    <property type="protein sequence ID" value="QIK71009.1"/>
    <property type="molecule type" value="Genomic_DNA"/>
</dbReference>
<organism evidence="2 3">
    <name type="scientific">Propioniciclava coleopterorum</name>
    <dbReference type="NCBI Taxonomy" id="2714937"/>
    <lineage>
        <taxon>Bacteria</taxon>
        <taxon>Bacillati</taxon>
        <taxon>Actinomycetota</taxon>
        <taxon>Actinomycetes</taxon>
        <taxon>Propionibacteriales</taxon>
        <taxon>Propionibacteriaceae</taxon>
        <taxon>Propioniciclava</taxon>
    </lineage>
</organism>
<feature type="transmembrane region" description="Helical" evidence="1">
    <location>
        <begin position="22"/>
        <end position="47"/>
    </location>
</feature>
<protein>
    <submittedName>
        <fullName evidence="2">Low temperature requirement protein A</fullName>
    </submittedName>
</protein>
<evidence type="ECO:0000256" key="1">
    <source>
        <dbReference type="SAM" id="Phobius"/>
    </source>
</evidence>
<dbReference type="Pfam" id="PF06772">
    <property type="entry name" value="LtrA"/>
    <property type="match status" value="1"/>
</dbReference>
<reference evidence="2 3" key="1">
    <citation type="submission" date="2020-03" db="EMBL/GenBank/DDBJ databases">
        <title>Propioniciclava sp. nov., isolated from Hydrophilus acuminatus.</title>
        <authorList>
            <person name="Hyun D.-W."/>
            <person name="Bae J.-W."/>
        </authorList>
    </citation>
    <scope>NUCLEOTIDE SEQUENCE [LARGE SCALE GENOMIC DNA]</scope>
    <source>
        <strain evidence="2 3">HDW11</strain>
    </source>
</reference>
<accession>A0A6G7Y2S7</accession>
<keyword evidence="1" id="KW-0472">Membrane</keyword>
<keyword evidence="1" id="KW-0812">Transmembrane</keyword>
<keyword evidence="1" id="KW-1133">Transmembrane helix</keyword>
<sequence>MASTVVAAAARKIAAWTVLGQLLWVVVAVTAAPTSLTVVVAVVLFALEIGVPFLIERRAGGTPWHPHHLAERYALLTIIALGEIVVGTAETVRALHAAHGWTPEVMLVLLASA</sequence>
<keyword evidence="3" id="KW-1185">Reference proteome</keyword>
<evidence type="ECO:0000313" key="3">
    <source>
        <dbReference type="Proteomes" id="UP000501058"/>
    </source>
</evidence>
<dbReference type="InterPro" id="IPR010640">
    <property type="entry name" value="Low_temperature_requirement_A"/>
</dbReference>